<dbReference type="SMART" id="SM01149">
    <property type="entry name" value="DUF1237"/>
    <property type="match status" value="1"/>
</dbReference>
<sequence length="507" mass="55999">MKIADSSALLLLPLLAAAATSVVGADCPSYTDYSSAPHSPASKGKYRIPSMRPPPDCRTFSNPTIEQALSNITSLISDPDWRQLFSNIFPNTLDTTVAWHNANTTSPYTFLVTGDITAQWIRDSTNQMLPYVPYAAMDDDIALLVAGLINMQAEELVGYPYGNAFQPPRRSGLEPAENGIAVDLTVTPPFDNTTVFEAKFELDSFASFFQISSTYWRATGDYDFMYNKAWGQSVSNILGIIEKLQEPTYNSKHMVNKPLVAYNRLTDTATETQFGGGMGNPVKYTGMAKTLFRPSDDATIFPFLVPANAFLSVELYRLSSMLDQIGVYLEMSAVAKSLADEIRRGVFEHGTVVHPKHGRVFAYETDGYGSALVMDDANGPSLLGLVYQGFVDEKDPVYQNTRRMILSADDNPWFFTGAYIHGVGSPHTGFQKVWPMAVAVQGLTSSNRTEVKQCLDQLVATTSGLGLMHESVHVYRPEDYTRSWFAWCNSLVSQFVIDAIVRFPGII</sequence>
<gene>
    <name evidence="2" type="ORF">GGI15_003249</name>
</gene>
<evidence type="ECO:0000313" key="2">
    <source>
        <dbReference type="EMBL" id="KAJ2781305.1"/>
    </source>
</evidence>
<protein>
    <recommendedName>
        <fullName evidence="4">Glycoside hydrolase family 125 protein</fullName>
    </recommendedName>
</protein>
<comment type="caution">
    <text evidence="2">The sequence shown here is derived from an EMBL/GenBank/DDBJ whole genome shotgun (WGS) entry which is preliminary data.</text>
</comment>
<dbReference type="GO" id="GO:0005975">
    <property type="term" value="P:carbohydrate metabolic process"/>
    <property type="evidence" value="ECO:0007669"/>
    <property type="project" value="InterPro"/>
</dbReference>
<dbReference type="PANTHER" id="PTHR31047">
    <property type="entry name" value="MEIOTICALLY UP-REGULATED GENE 157 PROTEIN"/>
    <property type="match status" value="1"/>
</dbReference>
<dbReference type="Proteomes" id="UP001140172">
    <property type="component" value="Unassembled WGS sequence"/>
</dbReference>
<reference evidence="2" key="1">
    <citation type="submission" date="2022-07" db="EMBL/GenBank/DDBJ databases">
        <title>Phylogenomic reconstructions and comparative analyses of Kickxellomycotina fungi.</title>
        <authorList>
            <person name="Reynolds N.K."/>
            <person name="Stajich J.E."/>
            <person name="Barry K."/>
            <person name="Grigoriev I.V."/>
            <person name="Crous P."/>
            <person name="Smith M.E."/>
        </authorList>
    </citation>
    <scope>NUCLEOTIDE SEQUENCE</scope>
    <source>
        <strain evidence="2">BCRC 34489</strain>
    </source>
</reference>
<dbReference type="PANTHER" id="PTHR31047:SF0">
    <property type="entry name" value="MEIOTICALLY UP-REGULATED GENE 157 PROTEIN"/>
    <property type="match status" value="1"/>
</dbReference>
<keyword evidence="1" id="KW-0732">Signal</keyword>
<dbReference type="SUPFAM" id="SSF48208">
    <property type="entry name" value="Six-hairpin glycosidases"/>
    <property type="match status" value="1"/>
</dbReference>
<dbReference type="InterPro" id="IPR012341">
    <property type="entry name" value="6hp_glycosidase-like_sf"/>
</dbReference>
<evidence type="ECO:0000313" key="3">
    <source>
        <dbReference type="Proteomes" id="UP001140172"/>
    </source>
</evidence>
<dbReference type="EMBL" id="JANBUM010000214">
    <property type="protein sequence ID" value="KAJ2781305.1"/>
    <property type="molecule type" value="Genomic_DNA"/>
</dbReference>
<evidence type="ECO:0000256" key="1">
    <source>
        <dbReference type="SAM" id="SignalP"/>
    </source>
</evidence>
<dbReference type="OrthoDB" id="7771656at2759"/>
<evidence type="ECO:0008006" key="4">
    <source>
        <dbReference type="Google" id="ProtNLM"/>
    </source>
</evidence>
<keyword evidence="3" id="KW-1185">Reference proteome</keyword>
<dbReference type="AlphaFoldDB" id="A0A9W8LI10"/>
<dbReference type="InterPro" id="IPR008313">
    <property type="entry name" value="GH125"/>
</dbReference>
<accession>A0A9W8LI10</accession>
<proteinExistence type="predicted"/>
<dbReference type="Pfam" id="PF06824">
    <property type="entry name" value="Glyco_hydro_125"/>
    <property type="match status" value="1"/>
</dbReference>
<organism evidence="2 3">
    <name type="scientific">Coemansia interrupta</name>
    <dbReference type="NCBI Taxonomy" id="1126814"/>
    <lineage>
        <taxon>Eukaryota</taxon>
        <taxon>Fungi</taxon>
        <taxon>Fungi incertae sedis</taxon>
        <taxon>Zoopagomycota</taxon>
        <taxon>Kickxellomycotina</taxon>
        <taxon>Kickxellomycetes</taxon>
        <taxon>Kickxellales</taxon>
        <taxon>Kickxellaceae</taxon>
        <taxon>Coemansia</taxon>
    </lineage>
</organism>
<dbReference type="GO" id="GO:0003824">
    <property type="term" value="F:catalytic activity"/>
    <property type="evidence" value="ECO:0007669"/>
    <property type="project" value="UniProtKB-ARBA"/>
</dbReference>
<feature type="signal peptide" evidence="1">
    <location>
        <begin position="1"/>
        <end position="24"/>
    </location>
</feature>
<dbReference type="Gene3D" id="1.50.10.10">
    <property type="match status" value="1"/>
</dbReference>
<name>A0A9W8LI10_9FUNG</name>
<dbReference type="PIRSF" id="PIRSF028846">
    <property type="entry name" value="UCP028846"/>
    <property type="match status" value="1"/>
</dbReference>
<feature type="chain" id="PRO_5040894135" description="Glycoside hydrolase family 125 protein" evidence="1">
    <location>
        <begin position="25"/>
        <end position="507"/>
    </location>
</feature>
<dbReference type="InterPro" id="IPR008928">
    <property type="entry name" value="6-hairpin_glycosidase_sf"/>
</dbReference>